<dbReference type="EMBL" id="BQKI01000010">
    <property type="protein sequence ID" value="GJN03871.1"/>
    <property type="molecule type" value="Genomic_DNA"/>
</dbReference>
<accession>A0AAV5D0G8</accession>
<dbReference type="AlphaFoldDB" id="A0AAV5D0G8"/>
<dbReference type="Proteomes" id="UP001054889">
    <property type="component" value="Unassembled WGS sequence"/>
</dbReference>
<comment type="caution">
    <text evidence="1">The sequence shown here is derived from an EMBL/GenBank/DDBJ whole genome shotgun (WGS) entry which is preliminary data.</text>
</comment>
<organism evidence="1 2">
    <name type="scientific">Eleusine coracana subsp. coracana</name>
    <dbReference type="NCBI Taxonomy" id="191504"/>
    <lineage>
        <taxon>Eukaryota</taxon>
        <taxon>Viridiplantae</taxon>
        <taxon>Streptophyta</taxon>
        <taxon>Embryophyta</taxon>
        <taxon>Tracheophyta</taxon>
        <taxon>Spermatophyta</taxon>
        <taxon>Magnoliopsida</taxon>
        <taxon>Liliopsida</taxon>
        <taxon>Poales</taxon>
        <taxon>Poaceae</taxon>
        <taxon>PACMAD clade</taxon>
        <taxon>Chloridoideae</taxon>
        <taxon>Cynodonteae</taxon>
        <taxon>Eleusininae</taxon>
        <taxon>Eleusine</taxon>
    </lineage>
</organism>
<proteinExistence type="predicted"/>
<evidence type="ECO:0000313" key="1">
    <source>
        <dbReference type="EMBL" id="GJN03871.1"/>
    </source>
</evidence>
<reference evidence="1" key="2">
    <citation type="submission" date="2021-12" db="EMBL/GenBank/DDBJ databases">
        <title>Resequencing data analysis of finger millet.</title>
        <authorList>
            <person name="Hatakeyama M."/>
            <person name="Aluri S."/>
            <person name="Balachadran M.T."/>
            <person name="Sivarajan S.R."/>
            <person name="Poveda L."/>
            <person name="Shimizu-Inatsugi R."/>
            <person name="Schlapbach R."/>
            <person name="Sreeman S.M."/>
            <person name="Shimizu K.K."/>
        </authorList>
    </citation>
    <scope>NUCLEOTIDE SEQUENCE</scope>
</reference>
<gene>
    <name evidence="1" type="primary">ga21361</name>
    <name evidence="1" type="ORF">PR202_ga21361</name>
</gene>
<protein>
    <submittedName>
        <fullName evidence="1">Uncharacterized protein</fullName>
    </submittedName>
</protein>
<sequence>MSSRCSSDDFVLKITCGLERVVTLLSSLAWEMIELSFSFSLMRIRLWLSPRLTSGGGATGQDGRGYAGRRRQAGGAARRVRCSARTGGRRSCCAVVGERDEVASRRQRGRVERLRRGMGPASGTRQFCDVGGRRSRHSGGACRWAALAARRQRVDEQAALAARPQRAASSRSRCMAGERAEAWRGAWP</sequence>
<keyword evidence="2" id="KW-1185">Reference proteome</keyword>
<name>A0AAV5D0G8_ELECO</name>
<reference evidence="1" key="1">
    <citation type="journal article" date="2018" name="DNA Res.">
        <title>Multiple hybrid de novo genome assembly of finger millet, an orphan allotetraploid crop.</title>
        <authorList>
            <person name="Hatakeyama M."/>
            <person name="Aluri S."/>
            <person name="Balachadran M.T."/>
            <person name="Sivarajan S.R."/>
            <person name="Patrignani A."/>
            <person name="Gruter S."/>
            <person name="Poveda L."/>
            <person name="Shimizu-Inatsugi R."/>
            <person name="Baeten J."/>
            <person name="Francoijs K.J."/>
            <person name="Nataraja K.N."/>
            <person name="Reddy Y.A.N."/>
            <person name="Phadnis S."/>
            <person name="Ravikumar R.L."/>
            <person name="Schlapbach R."/>
            <person name="Sreeman S.M."/>
            <person name="Shimizu K.K."/>
        </authorList>
    </citation>
    <scope>NUCLEOTIDE SEQUENCE</scope>
</reference>
<evidence type="ECO:0000313" key="2">
    <source>
        <dbReference type="Proteomes" id="UP001054889"/>
    </source>
</evidence>